<dbReference type="InterPro" id="IPR005471">
    <property type="entry name" value="Tscrpt_reg_IclR_N"/>
</dbReference>
<organism evidence="5 6">
    <name type="scientific">Acidisarcina polymorpha</name>
    <dbReference type="NCBI Taxonomy" id="2211140"/>
    <lineage>
        <taxon>Bacteria</taxon>
        <taxon>Pseudomonadati</taxon>
        <taxon>Acidobacteriota</taxon>
        <taxon>Terriglobia</taxon>
        <taxon>Terriglobales</taxon>
        <taxon>Acidobacteriaceae</taxon>
        <taxon>Acidisarcina</taxon>
    </lineage>
</organism>
<dbReference type="Gene3D" id="1.10.10.10">
    <property type="entry name" value="Winged helix-like DNA-binding domain superfamily/Winged helix DNA-binding domain"/>
    <property type="match status" value="1"/>
</dbReference>
<dbReference type="SUPFAM" id="SSF53822">
    <property type="entry name" value="Periplasmic binding protein-like I"/>
    <property type="match status" value="1"/>
</dbReference>
<dbReference type="GO" id="GO:0030246">
    <property type="term" value="F:carbohydrate binding"/>
    <property type="evidence" value="ECO:0007669"/>
    <property type="project" value="UniProtKB-ARBA"/>
</dbReference>
<dbReference type="GO" id="GO:0003677">
    <property type="term" value="F:DNA binding"/>
    <property type="evidence" value="ECO:0007669"/>
    <property type="project" value="InterPro"/>
</dbReference>
<gene>
    <name evidence="5" type="ORF">ACPOL_3541</name>
</gene>
<dbReference type="Pfam" id="PF13407">
    <property type="entry name" value="Peripla_BP_4"/>
    <property type="match status" value="1"/>
</dbReference>
<comment type="similarity">
    <text evidence="2">Belongs to the bacterial solute-binding protein 2 family.</text>
</comment>
<name>A0A2Z5G2R7_9BACT</name>
<dbReference type="InterPro" id="IPR025997">
    <property type="entry name" value="SBP_2_dom"/>
</dbReference>
<dbReference type="PROSITE" id="PS51077">
    <property type="entry name" value="HTH_ICLR"/>
    <property type="match status" value="1"/>
</dbReference>
<proteinExistence type="inferred from homology"/>
<dbReference type="GO" id="GO:0030313">
    <property type="term" value="C:cell envelope"/>
    <property type="evidence" value="ECO:0007669"/>
    <property type="project" value="UniProtKB-SubCell"/>
</dbReference>
<dbReference type="PANTHER" id="PTHR46847">
    <property type="entry name" value="D-ALLOSE-BINDING PERIPLASMIC PROTEIN-RELATED"/>
    <property type="match status" value="1"/>
</dbReference>
<dbReference type="Pfam" id="PF09339">
    <property type="entry name" value="HTH_IclR"/>
    <property type="match status" value="1"/>
</dbReference>
<dbReference type="InterPro" id="IPR036390">
    <property type="entry name" value="WH_DNA-bd_sf"/>
</dbReference>
<feature type="domain" description="HTH iclR-type" evidence="4">
    <location>
        <begin position="19"/>
        <end position="79"/>
    </location>
</feature>
<dbReference type="SMART" id="SM00346">
    <property type="entry name" value="HTH_ICLR"/>
    <property type="match status" value="1"/>
</dbReference>
<evidence type="ECO:0000256" key="3">
    <source>
        <dbReference type="ARBA" id="ARBA00022729"/>
    </source>
</evidence>
<evidence type="ECO:0000259" key="4">
    <source>
        <dbReference type="PROSITE" id="PS51077"/>
    </source>
</evidence>
<evidence type="ECO:0000256" key="2">
    <source>
        <dbReference type="ARBA" id="ARBA00007639"/>
    </source>
</evidence>
<dbReference type="AlphaFoldDB" id="A0A2Z5G2R7"/>
<dbReference type="Gene3D" id="3.40.50.2300">
    <property type="match status" value="2"/>
</dbReference>
<evidence type="ECO:0000256" key="1">
    <source>
        <dbReference type="ARBA" id="ARBA00004196"/>
    </source>
</evidence>
<dbReference type="InterPro" id="IPR028082">
    <property type="entry name" value="Peripla_BP_I"/>
</dbReference>
<dbReference type="EMBL" id="CP030840">
    <property type="protein sequence ID" value="AXC12826.1"/>
    <property type="molecule type" value="Genomic_DNA"/>
</dbReference>
<comment type="subcellular location">
    <subcellularLocation>
        <location evidence="1">Cell envelope</location>
    </subcellularLocation>
</comment>
<dbReference type="Proteomes" id="UP000253606">
    <property type="component" value="Chromosome"/>
</dbReference>
<evidence type="ECO:0000313" key="6">
    <source>
        <dbReference type="Proteomes" id="UP000253606"/>
    </source>
</evidence>
<dbReference type="InterPro" id="IPR036388">
    <property type="entry name" value="WH-like_DNA-bd_sf"/>
</dbReference>
<dbReference type="GO" id="GO:0006355">
    <property type="term" value="P:regulation of DNA-templated transcription"/>
    <property type="evidence" value="ECO:0007669"/>
    <property type="project" value="InterPro"/>
</dbReference>
<evidence type="ECO:0000313" key="5">
    <source>
        <dbReference type="EMBL" id="AXC12826.1"/>
    </source>
</evidence>
<reference evidence="5 6" key="1">
    <citation type="journal article" date="2018" name="Front. Microbiol.">
        <title>Hydrolytic Capabilities as a Key to Environmental Success: Chitinolytic and Cellulolytic Acidobacteria From Acidic Sub-arctic Soils and Boreal Peatlands.</title>
        <authorList>
            <person name="Belova S.E."/>
            <person name="Ravin N.V."/>
            <person name="Pankratov T.A."/>
            <person name="Rakitin A.L."/>
            <person name="Ivanova A.A."/>
            <person name="Beletsky A.V."/>
            <person name="Mardanov A.V."/>
            <person name="Sinninghe Damste J.S."/>
            <person name="Dedysh S.N."/>
        </authorList>
    </citation>
    <scope>NUCLEOTIDE SEQUENCE [LARGE SCALE GENOMIC DNA]</scope>
    <source>
        <strain evidence="5 6">SBC82</strain>
    </source>
</reference>
<sequence length="387" mass="42360">MKRPSIADEKQKEDVPYQIEAVARACRILRILQGQQNLPLFELSEMVGLSRPTVFRLLATLQANGIVVKDDARRYRLAGGLMQGQNYRIGYIAETSADSFYRAVSRGLVESAAQAGIDLIALDSHNSPEIALANAKRLLAEKIDLAIEFHAYGQVASVISARGNRRTVPLIAVEIPHPNAIYFGVDNCQAGLVAGRYLARWAEQNFNGQTDEILLIGATRAGALPQARLTGSLLGIHQVLPDSANARITMIDGDWRRDMSHDAVKSYLKTSTASRILVSAINDPSAIGALEAFKDAGRLHNCAIVGQNGSIEARLEMHHASSRLIGSVAYFPERYGEQLIRLVVELLSQRNPAPRAVFIKHLLLTPANLKQHYGRELQAASLTGEGW</sequence>
<dbReference type="PANTHER" id="PTHR46847:SF1">
    <property type="entry name" value="D-ALLOSE-BINDING PERIPLASMIC PROTEIN-RELATED"/>
    <property type="match status" value="1"/>
</dbReference>
<protein>
    <submittedName>
        <fullName evidence="5">Putative sugar uptake ABC transporter periplasmic solute-binding protein</fullName>
    </submittedName>
</protein>
<keyword evidence="3" id="KW-0732">Signal</keyword>
<keyword evidence="6" id="KW-1185">Reference proteome</keyword>
<dbReference type="SUPFAM" id="SSF46785">
    <property type="entry name" value="Winged helix' DNA-binding domain"/>
    <property type="match status" value="1"/>
</dbReference>
<accession>A0A2Z5G2R7</accession>
<dbReference type="OrthoDB" id="9800520at2"/>
<dbReference type="KEGG" id="abas:ACPOL_3541"/>
<dbReference type="RefSeq" id="WP_114207946.1">
    <property type="nucleotide sequence ID" value="NZ_CP030840.1"/>
</dbReference>